<dbReference type="SFLD" id="SFLDG01019">
    <property type="entry name" value="Terpene_Cyclase_Like_1_C_Termi"/>
    <property type="match status" value="1"/>
</dbReference>
<dbReference type="AlphaFoldDB" id="A0A834TS33"/>
<sequence>MSIAATSLVTSIPSSDLPRRSANYHPSIWGDRFIQYASDSMEVELYDELTEEKIQVLKEKVRKRLNCATNNPITKIELIDIIQRLGVNYHFESEINDVLLQIHNTYVQNGVIIKLELQDLRSIALVFRLLRQQGYHISPGVFNKLKDENGNFSERYSSDVEGLLSLFEATHLRVHGEQILDEAFVFTSNHLEKMTIHLSPSLAAKIKHTLRHPLHKNIQRLEARHYISTYHEDPSHDETLLALAKLDFNMLQKLHQREVGIISKWDIGCMESLPEYMRYCYQALLDVYEEIEKEMMKQGRSFCVNYAKHELKRLVQAYFEEAKWLNSNYTPTFEEYMDIAQISSAYRMLTATSFIGMGSIANEEAFQWVANDPKIIRASTLICRLMDDVVSNELEQKRGHIASAIECYMKKHGVTKEETIEELKREVISGWKDINEECLGHTQVAKPLLMRVLNLSRVIDVLYTEADGYTNSQGATKEYIAALLSNPFHL</sequence>
<dbReference type="Gene3D" id="1.10.600.10">
    <property type="entry name" value="Farnesyl Diphosphate Synthase"/>
    <property type="match status" value="1"/>
</dbReference>
<keyword evidence="2" id="KW-0479">Metal-binding</keyword>
<evidence type="ECO:0000256" key="4">
    <source>
        <dbReference type="ARBA" id="ARBA00023239"/>
    </source>
</evidence>
<dbReference type="SFLD" id="SFLDS00005">
    <property type="entry name" value="Isoprenoid_Synthase_Type_I"/>
    <property type="match status" value="1"/>
</dbReference>
<protein>
    <submittedName>
        <fullName evidence="7">(-)-germacrene D synthase-like isoform X2</fullName>
    </submittedName>
</protein>
<dbReference type="InterPro" id="IPR050148">
    <property type="entry name" value="Terpene_synthase-like"/>
</dbReference>
<name>A0A834TS33_9FABA</name>
<dbReference type="InterPro" id="IPR008930">
    <property type="entry name" value="Terpenoid_cyclase/PrenylTrfase"/>
</dbReference>
<dbReference type="InterPro" id="IPR008949">
    <property type="entry name" value="Isoprenoid_synthase_dom_sf"/>
</dbReference>
<dbReference type="CDD" id="cd00684">
    <property type="entry name" value="Terpene_cyclase_plant_C1"/>
    <property type="match status" value="1"/>
</dbReference>
<organism evidence="7 8">
    <name type="scientific">Senna tora</name>
    <dbReference type="NCBI Taxonomy" id="362788"/>
    <lineage>
        <taxon>Eukaryota</taxon>
        <taxon>Viridiplantae</taxon>
        <taxon>Streptophyta</taxon>
        <taxon>Embryophyta</taxon>
        <taxon>Tracheophyta</taxon>
        <taxon>Spermatophyta</taxon>
        <taxon>Magnoliopsida</taxon>
        <taxon>eudicotyledons</taxon>
        <taxon>Gunneridae</taxon>
        <taxon>Pentapetalae</taxon>
        <taxon>rosids</taxon>
        <taxon>fabids</taxon>
        <taxon>Fabales</taxon>
        <taxon>Fabaceae</taxon>
        <taxon>Caesalpinioideae</taxon>
        <taxon>Cassia clade</taxon>
        <taxon>Senna</taxon>
    </lineage>
</organism>
<dbReference type="InterPro" id="IPR005630">
    <property type="entry name" value="Terpene_synthase_metal-bd"/>
</dbReference>
<dbReference type="OrthoDB" id="1877784at2759"/>
<dbReference type="PANTHER" id="PTHR31225:SF221">
    <property type="entry name" value="(-)-GERMACRENE D SYNTHASE"/>
    <property type="match status" value="1"/>
</dbReference>
<evidence type="ECO:0000313" key="7">
    <source>
        <dbReference type="EMBL" id="KAF7822839.1"/>
    </source>
</evidence>
<dbReference type="Proteomes" id="UP000634136">
    <property type="component" value="Unassembled WGS sequence"/>
</dbReference>
<dbReference type="InterPro" id="IPR044814">
    <property type="entry name" value="Terpene_cyclase_plant_C1"/>
</dbReference>
<feature type="domain" description="Terpene synthase metal-binding" evidence="6">
    <location>
        <begin position="261"/>
        <end position="433"/>
    </location>
</feature>
<dbReference type="GO" id="GO:0000287">
    <property type="term" value="F:magnesium ion binding"/>
    <property type="evidence" value="ECO:0007669"/>
    <property type="project" value="InterPro"/>
</dbReference>
<comment type="cofactor">
    <cofactor evidence="1">
        <name>Mg(2+)</name>
        <dbReference type="ChEBI" id="CHEBI:18420"/>
    </cofactor>
</comment>
<dbReference type="SUPFAM" id="SSF48576">
    <property type="entry name" value="Terpenoid synthases"/>
    <property type="match status" value="1"/>
</dbReference>
<dbReference type="InterPro" id="IPR036965">
    <property type="entry name" value="Terpene_synth_N_sf"/>
</dbReference>
<keyword evidence="4" id="KW-0456">Lyase</keyword>
<dbReference type="FunFam" id="1.50.10.130:FF:000001">
    <property type="entry name" value="Isoprene synthase, chloroplastic"/>
    <property type="match status" value="1"/>
</dbReference>
<dbReference type="Gene3D" id="1.50.10.130">
    <property type="entry name" value="Terpene synthase, N-terminal domain"/>
    <property type="match status" value="1"/>
</dbReference>
<proteinExistence type="predicted"/>
<evidence type="ECO:0000256" key="2">
    <source>
        <dbReference type="ARBA" id="ARBA00022723"/>
    </source>
</evidence>
<feature type="domain" description="Terpene synthase N-terminal" evidence="5">
    <location>
        <begin position="28"/>
        <end position="210"/>
    </location>
</feature>
<dbReference type="PANTHER" id="PTHR31225">
    <property type="entry name" value="OS04G0344100 PROTEIN-RELATED"/>
    <property type="match status" value="1"/>
</dbReference>
<dbReference type="Pfam" id="PF01397">
    <property type="entry name" value="Terpene_synth"/>
    <property type="match status" value="1"/>
</dbReference>
<evidence type="ECO:0000256" key="3">
    <source>
        <dbReference type="ARBA" id="ARBA00022842"/>
    </source>
</evidence>
<keyword evidence="3" id="KW-0460">Magnesium</keyword>
<evidence type="ECO:0000259" key="6">
    <source>
        <dbReference type="Pfam" id="PF03936"/>
    </source>
</evidence>
<dbReference type="Pfam" id="PF03936">
    <property type="entry name" value="Terpene_synth_C"/>
    <property type="match status" value="1"/>
</dbReference>
<dbReference type="InterPro" id="IPR001906">
    <property type="entry name" value="Terpene_synth_N"/>
</dbReference>
<dbReference type="SUPFAM" id="SSF48239">
    <property type="entry name" value="Terpenoid cyclases/Protein prenyltransferases"/>
    <property type="match status" value="1"/>
</dbReference>
<evidence type="ECO:0000259" key="5">
    <source>
        <dbReference type="Pfam" id="PF01397"/>
    </source>
</evidence>
<reference evidence="7" key="1">
    <citation type="submission" date="2020-09" db="EMBL/GenBank/DDBJ databases">
        <title>Genome-Enabled Discovery of Anthraquinone Biosynthesis in Senna tora.</title>
        <authorList>
            <person name="Kang S.-H."/>
            <person name="Pandey R.P."/>
            <person name="Lee C.-M."/>
            <person name="Sim J.-S."/>
            <person name="Jeong J.-T."/>
            <person name="Choi B.-S."/>
            <person name="Jung M."/>
            <person name="Ginzburg D."/>
            <person name="Zhao K."/>
            <person name="Won S.Y."/>
            <person name="Oh T.-J."/>
            <person name="Yu Y."/>
            <person name="Kim N.-H."/>
            <person name="Lee O.R."/>
            <person name="Lee T.-H."/>
            <person name="Bashyal P."/>
            <person name="Kim T.-S."/>
            <person name="Lee W.-H."/>
            <person name="Kawkins C."/>
            <person name="Kim C.-K."/>
            <person name="Kim J.S."/>
            <person name="Ahn B.O."/>
            <person name="Rhee S.Y."/>
            <person name="Sohng J.K."/>
        </authorList>
    </citation>
    <scope>NUCLEOTIDE SEQUENCE</scope>
    <source>
        <tissue evidence="7">Leaf</tissue>
    </source>
</reference>
<accession>A0A834TS33</accession>
<comment type="caution">
    <text evidence="7">The sequence shown here is derived from an EMBL/GenBank/DDBJ whole genome shotgun (WGS) entry which is preliminary data.</text>
</comment>
<dbReference type="GO" id="GO:0010333">
    <property type="term" value="F:terpene synthase activity"/>
    <property type="evidence" value="ECO:0007669"/>
    <property type="project" value="InterPro"/>
</dbReference>
<evidence type="ECO:0000256" key="1">
    <source>
        <dbReference type="ARBA" id="ARBA00001946"/>
    </source>
</evidence>
<keyword evidence="8" id="KW-1185">Reference proteome</keyword>
<evidence type="ECO:0000313" key="8">
    <source>
        <dbReference type="Proteomes" id="UP000634136"/>
    </source>
</evidence>
<dbReference type="InterPro" id="IPR034741">
    <property type="entry name" value="Terpene_cyclase-like_1_C"/>
</dbReference>
<gene>
    <name evidence="7" type="ORF">G2W53_020983</name>
</gene>
<dbReference type="EMBL" id="JAAIUW010000007">
    <property type="protein sequence ID" value="KAF7822839.1"/>
    <property type="molecule type" value="Genomic_DNA"/>
</dbReference>
<dbReference type="GO" id="GO:0016102">
    <property type="term" value="P:diterpenoid biosynthetic process"/>
    <property type="evidence" value="ECO:0007669"/>
    <property type="project" value="InterPro"/>
</dbReference>